<accession>A0ABD1YLK1</accession>
<reference evidence="1 2" key="1">
    <citation type="submission" date="2024-09" db="EMBL/GenBank/DDBJ databases">
        <title>Chromosome-scale assembly of Riccia fluitans.</title>
        <authorList>
            <person name="Paukszto L."/>
            <person name="Sawicki J."/>
            <person name="Karawczyk K."/>
            <person name="Piernik-Szablinska J."/>
            <person name="Szczecinska M."/>
            <person name="Mazdziarz M."/>
        </authorList>
    </citation>
    <scope>NUCLEOTIDE SEQUENCE [LARGE SCALE GENOMIC DNA]</scope>
    <source>
        <strain evidence="1">Rf_01</strain>
        <tissue evidence="1">Aerial parts of the thallus</tissue>
    </source>
</reference>
<sequence>MIAVSPIVPRVIVLPIVGETLLASLVRSATSAVAGAEFSDSEDLSKVDDESTKPKKRKVMKVYGHREIPLCPKRSPQRFTPR</sequence>
<protein>
    <recommendedName>
        <fullName evidence="3">Secreted protein</fullName>
    </recommendedName>
</protein>
<evidence type="ECO:0000313" key="2">
    <source>
        <dbReference type="Proteomes" id="UP001605036"/>
    </source>
</evidence>
<comment type="caution">
    <text evidence="1">The sequence shown here is derived from an EMBL/GenBank/DDBJ whole genome shotgun (WGS) entry which is preliminary data.</text>
</comment>
<dbReference type="Proteomes" id="UP001605036">
    <property type="component" value="Unassembled WGS sequence"/>
</dbReference>
<evidence type="ECO:0008006" key="3">
    <source>
        <dbReference type="Google" id="ProtNLM"/>
    </source>
</evidence>
<organism evidence="1 2">
    <name type="scientific">Riccia fluitans</name>
    <dbReference type="NCBI Taxonomy" id="41844"/>
    <lineage>
        <taxon>Eukaryota</taxon>
        <taxon>Viridiplantae</taxon>
        <taxon>Streptophyta</taxon>
        <taxon>Embryophyta</taxon>
        <taxon>Marchantiophyta</taxon>
        <taxon>Marchantiopsida</taxon>
        <taxon>Marchantiidae</taxon>
        <taxon>Marchantiales</taxon>
        <taxon>Ricciaceae</taxon>
        <taxon>Riccia</taxon>
    </lineage>
</organism>
<evidence type="ECO:0000313" key="1">
    <source>
        <dbReference type="EMBL" id="KAL2631491.1"/>
    </source>
</evidence>
<proteinExistence type="predicted"/>
<name>A0ABD1YLK1_9MARC</name>
<keyword evidence="2" id="KW-1185">Reference proteome</keyword>
<dbReference type="AlphaFoldDB" id="A0ABD1YLK1"/>
<gene>
    <name evidence="1" type="ORF">R1flu_016177</name>
</gene>
<dbReference type="EMBL" id="JBHFFA010000004">
    <property type="protein sequence ID" value="KAL2631491.1"/>
    <property type="molecule type" value="Genomic_DNA"/>
</dbReference>